<name>A0A8T2PLL9_9TELE</name>
<evidence type="ECO:0000313" key="9">
    <source>
        <dbReference type="EMBL" id="KAG9350618.1"/>
    </source>
</evidence>
<evidence type="ECO:0000256" key="5">
    <source>
        <dbReference type="ARBA" id="ARBA00023016"/>
    </source>
</evidence>
<dbReference type="OrthoDB" id="439808at2759"/>
<keyword evidence="10" id="KW-1185">Reference proteome</keyword>
<dbReference type="PROSITE" id="PS50102">
    <property type="entry name" value="RRM"/>
    <property type="match status" value="2"/>
</dbReference>
<dbReference type="SUPFAM" id="SSF54928">
    <property type="entry name" value="RNA-binding domain, RBD"/>
    <property type="match status" value="2"/>
</dbReference>
<dbReference type="InterPro" id="IPR035979">
    <property type="entry name" value="RBD_domain_sf"/>
</dbReference>
<gene>
    <name evidence="9" type="ORF">JZ751_024507</name>
</gene>
<feature type="domain" description="RRM" evidence="8">
    <location>
        <begin position="5"/>
        <end position="88"/>
    </location>
</feature>
<protein>
    <recommendedName>
        <fullName evidence="8">RRM domain-containing protein</fullName>
    </recommendedName>
</protein>
<dbReference type="Pfam" id="PF00076">
    <property type="entry name" value="RRM_1"/>
    <property type="match status" value="2"/>
</dbReference>
<dbReference type="InterPro" id="IPR003954">
    <property type="entry name" value="RRM_euk-type"/>
</dbReference>
<dbReference type="GO" id="GO:0003723">
    <property type="term" value="F:RNA binding"/>
    <property type="evidence" value="ECO:0007669"/>
    <property type="project" value="UniProtKB-UniRule"/>
</dbReference>
<dbReference type="FunFam" id="3.30.70.330:FF:000174">
    <property type="entry name" value="cold-inducible RNA-binding protein isoform X2"/>
    <property type="match status" value="1"/>
</dbReference>
<keyword evidence="6" id="KW-0539">Nucleus</keyword>
<reference evidence="9" key="1">
    <citation type="thesis" date="2021" institute="BYU ScholarsArchive" country="Provo, UT, USA">
        <title>Applications of and Algorithms for Genome Assembly and Genomic Analyses with an Emphasis on Marine Teleosts.</title>
        <authorList>
            <person name="Pickett B.D."/>
        </authorList>
    </citation>
    <scope>NUCLEOTIDE SEQUENCE</scope>
    <source>
        <strain evidence="9">HI-2016</strain>
    </source>
</reference>
<dbReference type="InterPro" id="IPR000504">
    <property type="entry name" value="RRM_dom"/>
</dbReference>
<evidence type="ECO:0000313" key="10">
    <source>
        <dbReference type="Proteomes" id="UP000824540"/>
    </source>
</evidence>
<keyword evidence="3" id="KW-0963">Cytoplasm</keyword>
<evidence type="ECO:0000256" key="6">
    <source>
        <dbReference type="ARBA" id="ARBA00023242"/>
    </source>
</evidence>
<dbReference type="GO" id="GO:0005737">
    <property type="term" value="C:cytoplasm"/>
    <property type="evidence" value="ECO:0007669"/>
    <property type="project" value="UniProtKB-SubCell"/>
</dbReference>
<accession>A0A8T2PLL9</accession>
<organism evidence="9 10">
    <name type="scientific">Albula glossodonta</name>
    <name type="common">roundjaw bonefish</name>
    <dbReference type="NCBI Taxonomy" id="121402"/>
    <lineage>
        <taxon>Eukaryota</taxon>
        <taxon>Metazoa</taxon>
        <taxon>Chordata</taxon>
        <taxon>Craniata</taxon>
        <taxon>Vertebrata</taxon>
        <taxon>Euteleostomi</taxon>
        <taxon>Actinopterygii</taxon>
        <taxon>Neopterygii</taxon>
        <taxon>Teleostei</taxon>
        <taxon>Albuliformes</taxon>
        <taxon>Albulidae</taxon>
        <taxon>Albula</taxon>
    </lineage>
</organism>
<sequence>MSDEGKLFVGGLSFDTNEESLEEAFSKYGSITKVDVIRDRETNKSRGFGFVTFENPEDAKDAMTAMNGKLMKLANLEEDLVVVSEAGPLEEEAGSSGVAEEEVGVVIQEGVEVTVETEATAVEIEAMAAVTGAMVGTEAMAAGTGVTVVAIPTGVGVVDIPLEVADIITGTTGVREVMETAQGVLTETAMTAMDNDAESYLLNIYKRGVTDGQPYITHIFPPLHLHLLPVEREHRGLHEFCSARMSDEGKLFVGGLSFDTNEQSLEDVFSKYGQITEVVVIKDRESQKSRGFGFITFENPDDAKDAMLAMNGKVRFHLTEDKFVWIRPGSLEVGTGLGVDTEEVAQVEEEEEEEEDTSVEAEGVVEEVVVSEGMVLAVMTEVAAEEDTLQIEDSTTETECREEDTEIAQEVMTVAGRETEVDAFAVWAQPQPTLTPPTGPEQ</sequence>
<keyword evidence="5" id="KW-0346">Stress response</keyword>
<dbReference type="SMART" id="SM00360">
    <property type="entry name" value="RRM"/>
    <property type="match status" value="2"/>
</dbReference>
<dbReference type="PANTHER" id="PTHR48034">
    <property type="entry name" value="TRANSFORMER-2 SEX-DETERMINING PROTEIN-RELATED"/>
    <property type="match status" value="1"/>
</dbReference>
<evidence type="ECO:0000256" key="2">
    <source>
        <dbReference type="ARBA" id="ARBA00004642"/>
    </source>
</evidence>
<feature type="domain" description="RRM" evidence="8">
    <location>
        <begin position="249"/>
        <end position="331"/>
    </location>
</feature>
<dbReference type="SMART" id="SM00361">
    <property type="entry name" value="RRM_1"/>
    <property type="match status" value="2"/>
</dbReference>
<dbReference type="EMBL" id="JAFBMS010000007">
    <property type="protein sequence ID" value="KAG9350618.1"/>
    <property type="molecule type" value="Genomic_DNA"/>
</dbReference>
<evidence type="ECO:0000259" key="8">
    <source>
        <dbReference type="PROSITE" id="PS50102"/>
    </source>
</evidence>
<comment type="caution">
    <text evidence="9">The sequence shown here is derived from an EMBL/GenBank/DDBJ whole genome shotgun (WGS) entry which is preliminary data.</text>
</comment>
<dbReference type="Proteomes" id="UP000824540">
    <property type="component" value="Unassembled WGS sequence"/>
</dbReference>
<dbReference type="FunFam" id="3.30.70.330:FF:000472">
    <property type="entry name" value="Cold inducible RNA binding protein a"/>
    <property type="match status" value="1"/>
</dbReference>
<dbReference type="GO" id="GO:0005654">
    <property type="term" value="C:nucleoplasm"/>
    <property type="evidence" value="ECO:0007669"/>
    <property type="project" value="UniProtKB-SubCell"/>
</dbReference>
<proteinExistence type="predicted"/>
<evidence type="ECO:0000256" key="1">
    <source>
        <dbReference type="ARBA" id="ARBA00004496"/>
    </source>
</evidence>
<comment type="subcellular location">
    <subcellularLocation>
        <location evidence="1">Cytoplasm</location>
    </subcellularLocation>
    <subcellularLocation>
        <location evidence="2">Nucleus</location>
        <location evidence="2">Nucleoplasm</location>
    </subcellularLocation>
</comment>
<evidence type="ECO:0000256" key="7">
    <source>
        <dbReference type="PROSITE-ProRule" id="PRU00176"/>
    </source>
</evidence>
<evidence type="ECO:0000256" key="4">
    <source>
        <dbReference type="ARBA" id="ARBA00022884"/>
    </source>
</evidence>
<keyword evidence="4 7" id="KW-0694">RNA-binding</keyword>
<dbReference type="Gene3D" id="3.30.70.330">
    <property type="match status" value="2"/>
</dbReference>
<dbReference type="AlphaFoldDB" id="A0A8T2PLL9"/>
<evidence type="ECO:0000256" key="3">
    <source>
        <dbReference type="ARBA" id="ARBA00022490"/>
    </source>
</evidence>
<dbReference type="InterPro" id="IPR012677">
    <property type="entry name" value="Nucleotide-bd_a/b_plait_sf"/>
</dbReference>
<dbReference type="InterPro" id="IPR050441">
    <property type="entry name" value="RBM"/>
</dbReference>